<dbReference type="Proteomes" id="UP000199595">
    <property type="component" value="Unassembled WGS sequence"/>
</dbReference>
<sequence length="206" mass="24758">MKKIKSIIFLIILLAFSCKQTEKKNFEKNQPQIDSLNLNKKISESELNKFLENPIDLIEYKKNKKNWISTVTGNQPFYEKFKLRDSIFYEYTYPNEKLDLNRLDKIVVIKFRENKHTYNDETEKLIELNIFNKDSILRKANLVGLTNSQREIKFGKENLKIENEYIYFNENKLLILTIKNDKVDSYKYLRLNTDKIDKELIKQIKN</sequence>
<name>A0A1H3HGA7_9FLAO</name>
<reference evidence="1 2" key="1">
    <citation type="submission" date="2016-10" db="EMBL/GenBank/DDBJ databases">
        <authorList>
            <person name="de Groot N.N."/>
        </authorList>
    </citation>
    <scope>NUCLEOTIDE SEQUENCE [LARGE SCALE GENOMIC DNA]</scope>
    <source>
        <strain evidence="1 2">DSM 24956</strain>
    </source>
</reference>
<evidence type="ECO:0000313" key="2">
    <source>
        <dbReference type="Proteomes" id="UP000199595"/>
    </source>
</evidence>
<dbReference type="RefSeq" id="WP_090126746.1">
    <property type="nucleotide sequence ID" value="NZ_FNNJ01000038.1"/>
</dbReference>
<organism evidence="1 2">
    <name type="scientific">Lutibacter oricola</name>
    <dbReference type="NCBI Taxonomy" id="762486"/>
    <lineage>
        <taxon>Bacteria</taxon>
        <taxon>Pseudomonadati</taxon>
        <taxon>Bacteroidota</taxon>
        <taxon>Flavobacteriia</taxon>
        <taxon>Flavobacteriales</taxon>
        <taxon>Flavobacteriaceae</taxon>
        <taxon>Lutibacter</taxon>
    </lineage>
</organism>
<protein>
    <submittedName>
        <fullName evidence="1">Uncharacterized protein</fullName>
    </submittedName>
</protein>
<gene>
    <name evidence="1" type="ORF">SAMN05444411_1383</name>
</gene>
<dbReference type="AlphaFoldDB" id="A0A1H3HGA7"/>
<proteinExistence type="predicted"/>
<dbReference type="PROSITE" id="PS51257">
    <property type="entry name" value="PROKAR_LIPOPROTEIN"/>
    <property type="match status" value="1"/>
</dbReference>
<dbReference type="EMBL" id="FNNJ01000038">
    <property type="protein sequence ID" value="SDY14492.1"/>
    <property type="molecule type" value="Genomic_DNA"/>
</dbReference>
<accession>A0A1H3HGA7</accession>
<evidence type="ECO:0000313" key="1">
    <source>
        <dbReference type="EMBL" id="SDY14492.1"/>
    </source>
</evidence>
<dbReference type="OrthoDB" id="1420828at2"/>
<keyword evidence="2" id="KW-1185">Reference proteome</keyword>